<evidence type="ECO:0000313" key="4">
    <source>
        <dbReference type="Proteomes" id="UP000652691"/>
    </source>
</evidence>
<protein>
    <submittedName>
        <fullName evidence="1">Uncharacterized protein</fullName>
    </submittedName>
</protein>
<evidence type="ECO:0000313" key="3">
    <source>
        <dbReference type="Proteomes" id="UP000013200"/>
    </source>
</evidence>
<reference evidence="1 3" key="1">
    <citation type="submission" date="2013-02" db="EMBL/GenBank/DDBJ databases">
        <title>The Genome Sequence of Acinetobacter sp. NIPH 3623.</title>
        <authorList>
            <consortium name="The Broad Institute Genome Sequencing Platform"/>
            <consortium name="The Broad Institute Genome Sequencing Center for Infectious Disease"/>
            <person name="Cerqueira G."/>
            <person name="Feldgarden M."/>
            <person name="Courvalin P."/>
            <person name="Perichon B."/>
            <person name="Grillot-Courvalin C."/>
            <person name="Clermont D."/>
            <person name="Rocha E."/>
            <person name="Yoon E.-J."/>
            <person name="Nemec A."/>
            <person name="Walker B."/>
            <person name="Young S.K."/>
            <person name="Zeng Q."/>
            <person name="Gargeya S."/>
            <person name="Fitzgerald M."/>
            <person name="Haas B."/>
            <person name="Abouelleil A."/>
            <person name="Alvarado L."/>
            <person name="Arachchi H.M."/>
            <person name="Berlin A.M."/>
            <person name="Chapman S.B."/>
            <person name="Dewar J."/>
            <person name="Goldberg J."/>
            <person name="Griggs A."/>
            <person name="Gujja S."/>
            <person name="Hansen M."/>
            <person name="Howarth C."/>
            <person name="Imamovic A."/>
            <person name="Larimer J."/>
            <person name="McCowan C."/>
            <person name="Murphy C."/>
            <person name="Neiman D."/>
            <person name="Pearson M."/>
            <person name="Priest M."/>
            <person name="Roberts A."/>
            <person name="Saif S."/>
            <person name="Shea T."/>
            <person name="Sisk P."/>
            <person name="Sykes S."/>
            <person name="Wortman J."/>
            <person name="Nusbaum C."/>
            <person name="Birren B."/>
        </authorList>
    </citation>
    <scope>NUCLEOTIDE SEQUENCE [LARGE SCALE GENOMIC DNA]</scope>
    <source>
        <strain evidence="1 3">NIPH 3623</strain>
    </source>
</reference>
<dbReference type="GeneID" id="80103550"/>
<organism evidence="1 3">
    <name type="scientific">Acinetobacter courvalinii</name>
    <dbReference type="NCBI Taxonomy" id="280147"/>
    <lineage>
        <taxon>Bacteria</taxon>
        <taxon>Pseudomonadati</taxon>
        <taxon>Pseudomonadota</taxon>
        <taxon>Gammaproteobacteria</taxon>
        <taxon>Moraxellales</taxon>
        <taxon>Moraxellaceae</taxon>
        <taxon>Acinetobacter</taxon>
    </lineage>
</organism>
<reference evidence="2 4" key="2">
    <citation type="journal article" date="2014" name="Int. J. Syst. Evol. Microbiol.">
        <title>Complete genome sequence of Corynebacterium casei LMG S-19264T (=DSM 44701T), isolated from a smear-ripened cheese.</title>
        <authorList>
            <consortium name="US DOE Joint Genome Institute (JGI-PGF)"/>
            <person name="Walter F."/>
            <person name="Albersmeier A."/>
            <person name="Kalinowski J."/>
            <person name="Ruckert C."/>
        </authorList>
    </citation>
    <scope>NUCLEOTIDE SEQUENCE [LARGE SCALE GENOMIC DNA]</scope>
    <source>
        <strain evidence="2 4">CCM 8635</strain>
    </source>
</reference>
<evidence type="ECO:0000313" key="2">
    <source>
        <dbReference type="EMBL" id="GGH29960.1"/>
    </source>
</evidence>
<accession>N9R3Y0</accession>
<keyword evidence="3" id="KW-1185">Reference proteome</keyword>
<name>N9R3Y0_9GAMM</name>
<dbReference type="RefSeq" id="WP_005230642.1">
    <property type="nucleotide sequence ID" value="NZ_BMDA01000001.1"/>
</dbReference>
<gene>
    <name evidence="1" type="ORF">F888_02337</name>
    <name evidence="2" type="ORF">GCM10007354_09760</name>
</gene>
<proteinExistence type="predicted"/>
<dbReference type="HOGENOM" id="CLU_195728_0_0_6"/>
<comment type="caution">
    <text evidence="1">The sequence shown here is derived from an EMBL/GenBank/DDBJ whole genome shotgun (WGS) entry which is preliminary data.</text>
</comment>
<reference evidence="2" key="3">
    <citation type="submission" date="2024-03" db="EMBL/GenBank/DDBJ databases">
        <authorList>
            <person name="Sun Q."/>
            <person name="Sedlacek I."/>
        </authorList>
    </citation>
    <scope>NUCLEOTIDE SEQUENCE</scope>
    <source>
        <strain evidence="2">CCM 8635</strain>
    </source>
</reference>
<evidence type="ECO:0000313" key="1">
    <source>
        <dbReference type="EMBL" id="ENX37001.1"/>
    </source>
</evidence>
<dbReference type="EMBL" id="BMDA01000001">
    <property type="protein sequence ID" value="GGH29960.1"/>
    <property type="molecule type" value="Genomic_DNA"/>
</dbReference>
<accession>N9MB50</accession>
<dbReference type="Proteomes" id="UP000652691">
    <property type="component" value="Unassembled WGS sequence"/>
</dbReference>
<dbReference type="Proteomes" id="UP000013200">
    <property type="component" value="Unassembled WGS sequence"/>
</dbReference>
<dbReference type="EMBL" id="APSA01000007">
    <property type="protein sequence ID" value="ENX37001.1"/>
    <property type="molecule type" value="Genomic_DNA"/>
</dbReference>
<sequence>MPIITLQDIDSGEMIKIRQVVDPKVGMDINCQVKIIPVYKWLYLENGDLLPDKLQDKLKKPIVNQMIDERYLIYKIDNQP</sequence>
<dbReference type="AlphaFoldDB" id="N9R3Y0"/>